<organism evidence="1 2">
    <name type="scientific">Ataeniobius toweri</name>
    <dbReference type="NCBI Taxonomy" id="208326"/>
    <lineage>
        <taxon>Eukaryota</taxon>
        <taxon>Metazoa</taxon>
        <taxon>Chordata</taxon>
        <taxon>Craniata</taxon>
        <taxon>Vertebrata</taxon>
        <taxon>Euteleostomi</taxon>
        <taxon>Actinopterygii</taxon>
        <taxon>Neopterygii</taxon>
        <taxon>Teleostei</taxon>
        <taxon>Neoteleostei</taxon>
        <taxon>Acanthomorphata</taxon>
        <taxon>Ovalentaria</taxon>
        <taxon>Atherinomorphae</taxon>
        <taxon>Cyprinodontiformes</taxon>
        <taxon>Goodeidae</taxon>
        <taxon>Ataeniobius</taxon>
    </lineage>
</organism>
<sequence>LARAINEWRKHGTVRNLPRGEQPANIAVNIHSEGKRVRVCAVPSSIRQQKAGEEKESGEERRSDRRGDLIDCCCYHDRIADLAFPL</sequence>
<evidence type="ECO:0000313" key="2">
    <source>
        <dbReference type="Proteomes" id="UP001345963"/>
    </source>
</evidence>
<name>A0ABU7A963_9TELE</name>
<gene>
    <name evidence="1" type="ORF">ATANTOWER_027976</name>
</gene>
<dbReference type="EMBL" id="JAHUTI010006935">
    <property type="protein sequence ID" value="MED6234368.1"/>
    <property type="molecule type" value="Genomic_DNA"/>
</dbReference>
<proteinExistence type="predicted"/>
<keyword evidence="2" id="KW-1185">Reference proteome</keyword>
<feature type="non-terminal residue" evidence="1">
    <location>
        <position position="1"/>
    </location>
</feature>
<reference evidence="1 2" key="1">
    <citation type="submission" date="2021-07" db="EMBL/GenBank/DDBJ databases">
        <authorList>
            <person name="Palmer J.M."/>
        </authorList>
    </citation>
    <scope>NUCLEOTIDE SEQUENCE [LARGE SCALE GENOMIC DNA]</scope>
    <source>
        <strain evidence="1 2">AT_MEX2019</strain>
        <tissue evidence="1">Muscle</tissue>
    </source>
</reference>
<comment type="caution">
    <text evidence="1">The sequence shown here is derived from an EMBL/GenBank/DDBJ whole genome shotgun (WGS) entry which is preliminary data.</text>
</comment>
<evidence type="ECO:0000313" key="1">
    <source>
        <dbReference type="EMBL" id="MED6234368.1"/>
    </source>
</evidence>
<accession>A0ABU7A963</accession>
<dbReference type="Proteomes" id="UP001345963">
    <property type="component" value="Unassembled WGS sequence"/>
</dbReference>
<protein>
    <submittedName>
        <fullName evidence="1">Uncharacterized protein</fullName>
    </submittedName>
</protein>